<name>A0A1I2BC81_9BACT</name>
<dbReference type="Gene3D" id="3.60.40.10">
    <property type="entry name" value="PPM-type phosphatase domain"/>
    <property type="match status" value="1"/>
</dbReference>
<accession>A0A1I2BC81</accession>
<evidence type="ECO:0000313" key="2">
    <source>
        <dbReference type="EMBL" id="SFE53755.1"/>
    </source>
</evidence>
<organism evidence="2 3">
    <name type="scientific">Nannocystis exedens</name>
    <dbReference type="NCBI Taxonomy" id="54"/>
    <lineage>
        <taxon>Bacteria</taxon>
        <taxon>Pseudomonadati</taxon>
        <taxon>Myxococcota</taxon>
        <taxon>Polyangia</taxon>
        <taxon>Nannocystales</taxon>
        <taxon>Nannocystaceae</taxon>
        <taxon>Nannocystis</taxon>
    </lineage>
</organism>
<feature type="domain" description="PPM-type phosphatase" evidence="1">
    <location>
        <begin position="29"/>
        <end position="193"/>
    </location>
</feature>
<dbReference type="Pfam" id="PF07228">
    <property type="entry name" value="SpoIIE"/>
    <property type="match status" value="1"/>
</dbReference>
<proteinExistence type="predicted"/>
<gene>
    <name evidence="2" type="ORF">SAMN02745121_04599</name>
</gene>
<dbReference type="STRING" id="54.SAMN02745121_04599"/>
<dbReference type="InterPro" id="IPR001932">
    <property type="entry name" value="PPM-type_phosphatase-like_dom"/>
</dbReference>
<dbReference type="EMBL" id="FOMX01000015">
    <property type="protein sequence ID" value="SFE53755.1"/>
    <property type="molecule type" value="Genomic_DNA"/>
</dbReference>
<dbReference type="InterPro" id="IPR039248">
    <property type="entry name" value="Ptase_RsbX"/>
</dbReference>
<dbReference type="PANTHER" id="PTHR35801:SF1">
    <property type="entry name" value="PHOSPHOSERINE PHOSPHATASE RSBX"/>
    <property type="match status" value="1"/>
</dbReference>
<evidence type="ECO:0000313" key="3">
    <source>
        <dbReference type="Proteomes" id="UP000199400"/>
    </source>
</evidence>
<dbReference type="SUPFAM" id="SSF81606">
    <property type="entry name" value="PP2C-like"/>
    <property type="match status" value="1"/>
</dbReference>
<dbReference type="RefSeq" id="WP_170135476.1">
    <property type="nucleotide sequence ID" value="NZ_FOMX01000015.1"/>
</dbReference>
<dbReference type="PANTHER" id="PTHR35801">
    <property type="entry name" value="PHOSPHOSERINE PHOSPHATASE RSBX"/>
    <property type="match status" value="1"/>
</dbReference>
<evidence type="ECO:0000259" key="1">
    <source>
        <dbReference type="Pfam" id="PF07228"/>
    </source>
</evidence>
<dbReference type="Proteomes" id="UP000199400">
    <property type="component" value="Unassembled WGS sequence"/>
</dbReference>
<dbReference type="InterPro" id="IPR036457">
    <property type="entry name" value="PPM-type-like_dom_sf"/>
</dbReference>
<protein>
    <submittedName>
        <fullName evidence="2">Negative regulator of sigma-B (Phosphoserine phosphatase)</fullName>
    </submittedName>
</protein>
<reference evidence="3" key="1">
    <citation type="submission" date="2016-10" db="EMBL/GenBank/DDBJ databases">
        <authorList>
            <person name="Varghese N."/>
            <person name="Submissions S."/>
        </authorList>
    </citation>
    <scope>NUCLEOTIDE SEQUENCE [LARGE SCALE GENOMIC DNA]</scope>
    <source>
        <strain evidence="3">ATCC 25963</strain>
    </source>
</reference>
<sequence length="195" mass="20735">MWRTAYRTSPKTGERENGDAVLVRRGPEAITLAVIDGLGHGRMAAQAAHAAVECLNRLPLTVDLEEAMRAVHEALRGTRGAAAAVCQLGATPTTSPGAVSFVCCGVGNVEIRCFGAKLPILLSPGVLGARVQSFRICRGELPSGARLVMFSDGISQRAPLDSLRQQDPESLCDTLMREHRKPDDDASVLVCDTEA</sequence>
<keyword evidence="3" id="KW-1185">Reference proteome</keyword>
<dbReference type="AlphaFoldDB" id="A0A1I2BC81"/>